<evidence type="ECO:0000313" key="2">
    <source>
        <dbReference type="EMBL" id="ALT68691.1"/>
    </source>
</evidence>
<name>A0A0U2TS12_9EURY</name>
<dbReference type="EMBL" id="CP011266">
    <property type="protein sequence ID" value="ALT68691.1"/>
    <property type="molecule type" value="Genomic_DNA"/>
</dbReference>
<dbReference type="Proteomes" id="UP000067738">
    <property type="component" value="Chromosome"/>
</dbReference>
<dbReference type="OrthoDB" id="75202at2157"/>
<dbReference type="AlphaFoldDB" id="A0A0U2TS12"/>
<keyword evidence="3" id="KW-1185">Reference proteome</keyword>
<dbReference type="RefSeq" id="WP_058738996.1">
    <property type="nucleotide sequence ID" value="NZ_CP011266.1"/>
</dbReference>
<sequence length="247" mass="27265">MNKYNIIIIILIIILCGGIFAVYNQFIFNNENGNIIPAQASNGTTRELIANSSDDPGSVEVIKNVGNPNGEKIAYVVGVHPLERETHETLVKLLPKTENLNYSYDIYIINVTKDVGHYGDGSSDNSLGRQNGQNLAYKYVYPKVVNGSYKAAVDVHSNIGAYPFKTFVFSPINGGNGEKYASDVASKCENISYYSPESTTSGPFLTEPLNQNGVPAFYFEEYSFADQSVKDMHMKELIKAVDSLKFN</sequence>
<protein>
    <submittedName>
        <fullName evidence="2">Adhesin-like protein</fullName>
    </submittedName>
</protein>
<evidence type="ECO:0000313" key="3">
    <source>
        <dbReference type="Proteomes" id="UP000067738"/>
    </source>
</evidence>
<proteinExistence type="predicted"/>
<keyword evidence="1" id="KW-0472">Membrane</keyword>
<keyword evidence="1" id="KW-0812">Transmembrane</keyword>
<accession>A0A0U2TS12</accession>
<dbReference type="KEGG" id="mmil:sm9_0902"/>
<feature type="transmembrane region" description="Helical" evidence="1">
    <location>
        <begin position="6"/>
        <end position="23"/>
    </location>
</feature>
<dbReference type="PATRIC" id="fig|230361.4.peg.930"/>
<dbReference type="GeneID" id="26735871"/>
<keyword evidence="1" id="KW-1133">Transmembrane helix</keyword>
<evidence type="ECO:0000256" key="1">
    <source>
        <dbReference type="SAM" id="Phobius"/>
    </source>
</evidence>
<organism evidence="2 3">
    <name type="scientific">Methanobrevibacter millerae</name>
    <dbReference type="NCBI Taxonomy" id="230361"/>
    <lineage>
        <taxon>Archaea</taxon>
        <taxon>Methanobacteriati</taxon>
        <taxon>Methanobacteriota</taxon>
        <taxon>Methanomada group</taxon>
        <taxon>Methanobacteria</taxon>
        <taxon>Methanobacteriales</taxon>
        <taxon>Methanobacteriaceae</taxon>
        <taxon>Methanobrevibacter</taxon>
    </lineage>
</organism>
<reference evidence="2 3" key="1">
    <citation type="submission" date="2015-04" db="EMBL/GenBank/DDBJ databases">
        <title>The complete genome sequence of the rumen methanogen Methanobrevibacter millerae SM9.</title>
        <authorList>
            <person name="Leahy S.C."/>
            <person name="Kelly W.J."/>
            <person name="Pacheco D.M."/>
            <person name="Li D."/>
            <person name="Altermann E."/>
            <person name="Attwood G.T."/>
        </authorList>
    </citation>
    <scope>NUCLEOTIDE SEQUENCE [LARGE SCALE GENOMIC DNA]</scope>
    <source>
        <strain evidence="2 3">SM9</strain>
    </source>
</reference>
<gene>
    <name evidence="2" type="ORF">sm9_0902</name>
</gene>